<reference evidence="3" key="1">
    <citation type="journal article" date="2009" name="Genome Res.">
        <title>Comparative genomic analyses of the human fungal pathogens Coccidioides and their relatives.</title>
        <authorList>
            <person name="Sharpton T.J."/>
            <person name="Stajich J.E."/>
            <person name="Rounsley S.D."/>
            <person name="Gardner M.J."/>
            <person name="Wortman J.R."/>
            <person name="Jordar V.S."/>
            <person name="Maiti R."/>
            <person name="Kodira C.D."/>
            <person name="Neafsey D.E."/>
            <person name="Zeng Q."/>
            <person name="Hung C.-Y."/>
            <person name="McMahan C."/>
            <person name="Muszewska A."/>
            <person name="Grynberg M."/>
            <person name="Mandel M.A."/>
            <person name="Kellner E.M."/>
            <person name="Barker B.M."/>
            <person name="Galgiani J.N."/>
            <person name="Orbach M.J."/>
            <person name="Kirkland T.N."/>
            <person name="Cole G.T."/>
            <person name="Henn M.R."/>
            <person name="Birren B.W."/>
            <person name="Taylor J.W."/>
        </authorList>
    </citation>
    <scope>NUCLEOTIDE SEQUENCE [LARGE SCALE GENOMIC DNA]</scope>
    <source>
        <strain evidence="3">RS</strain>
    </source>
</reference>
<feature type="region of interest" description="Disordered" evidence="1">
    <location>
        <begin position="1"/>
        <end position="57"/>
    </location>
</feature>
<dbReference type="KEGG" id="cim:CIMG_08136"/>
<organism evidence="2 3">
    <name type="scientific">Coccidioides immitis (strain RS)</name>
    <name type="common">Valley fever fungus</name>
    <dbReference type="NCBI Taxonomy" id="246410"/>
    <lineage>
        <taxon>Eukaryota</taxon>
        <taxon>Fungi</taxon>
        <taxon>Dikarya</taxon>
        <taxon>Ascomycota</taxon>
        <taxon>Pezizomycotina</taxon>
        <taxon>Eurotiomycetes</taxon>
        <taxon>Eurotiomycetidae</taxon>
        <taxon>Onygenales</taxon>
        <taxon>Onygenaceae</taxon>
        <taxon>Coccidioides</taxon>
    </lineage>
</organism>
<feature type="region of interest" description="Disordered" evidence="1">
    <location>
        <begin position="233"/>
        <end position="344"/>
    </location>
</feature>
<dbReference type="STRING" id="246410.A0A0E1RVY7"/>
<dbReference type="GeneID" id="4560429"/>
<feature type="compositionally biased region" description="Basic residues" evidence="1">
    <location>
        <begin position="276"/>
        <end position="293"/>
    </location>
</feature>
<dbReference type="EMBL" id="GG704913">
    <property type="protein sequence ID" value="EAS29390.1"/>
    <property type="molecule type" value="Genomic_DNA"/>
</dbReference>
<dbReference type="OMA" id="TQRYMAQ"/>
<dbReference type="InParanoid" id="A0A0E1RVY7"/>
<accession>A0A0E1RVY7</accession>
<keyword evidence="3" id="KW-1185">Reference proteome</keyword>
<dbReference type="OrthoDB" id="5138418at2759"/>
<dbReference type="RefSeq" id="XP_001240973.1">
    <property type="nucleotide sequence ID" value="XM_001240972.2"/>
</dbReference>
<protein>
    <submittedName>
        <fullName evidence="2">Uncharacterized protein</fullName>
    </submittedName>
</protein>
<dbReference type="AlphaFoldDB" id="A0A0E1RVY7"/>
<proteinExistence type="predicted"/>
<feature type="compositionally biased region" description="Polar residues" evidence="1">
    <location>
        <begin position="129"/>
        <end position="139"/>
    </location>
</feature>
<dbReference type="Proteomes" id="UP000001261">
    <property type="component" value="Unassembled WGS sequence"/>
</dbReference>
<sequence length="397" mass="43340">MAGDFFLDSPVPPKLDLTGARSQFYRSPRTPSATSSLSRSVTSSGHPNSRKRARYGYNDFDSHHTSSSLAWGGDLSTQFTDPTSPAPLANTDYRLAGGGLEAHKVPLASAGTALELEDNGAELDYRPSRYSTYPLTTGEGNKRKRERPTSAGNDTEEIDDSSVSTSFGWGRAVMNLVGGVAGKVWDFCWSGAFRGFYAGGGRGYDMDAPAVTAGVTPSLDQSAWEKLNQLESPLTPKPLISNDPASIDRPHPDSDWVLVKTEKRFGETTPSSLPRRVNRRGSLTHHGGLRRQGAKSTPKKPSLIPVRPSSSLAQKYQYSSTFSPSSPAPSNPSRTPKESPLALEAQRYAAKIRRREKEEDASIRRLNQQLKAMIREGKEALGTKIEIDETMDVDDYE</sequence>
<evidence type="ECO:0000313" key="2">
    <source>
        <dbReference type="EMBL" id="EAS29390.1"/>
    </source>
</evidence>
<gene>
    <name evidence="2" type="ORF">CIMG_08136</name>
</gene>
<evidence type="ECO:0000313" key="3">
    <source>
        <dbReference type="Proteomes" id="UP000001261"/>
    </source>
</evidence>
<name>A0A0E1RVY7_COCIM</name>
<feature type="compositionally biased region" description="Polar residues" evidence="1">
    <location>
        <begin position="308"/>
        <end position="318"/>
    </location>
</feature>
<feature type="compositionally biased region" description="Low complexity" evidence="1">
    <location>
        <begin position="26"/>
        <end position="44"/>
    </location>
</feature>
<reference evidence="3" key="2">
    <citation type="journal article" date="2010" name="Genome Res.">
        <title>Population genomic sequencing of Coccidioides fungi reveals recent hybridization and transposon control.</title>
        <authorList>
            <person name="Neafsey D.E."/>
            <person name="Barker B.M."/>
            <person name="Sharpton T.J."/>
            <person name="Stajich J.E."/>
            <person name="Park D.J."/>
            <person name="Whiston E."/>
            <person name="Hung C.-Y."/>
            <person name="McMahan C."/>
            <person name="White J."/>
            <person name="Sykes S."/>
            <person name="Heiman D."/>
            <person name="Young S."/>
            <person name="Zeng Q."/>
            <person name="Abouelleil A."/>
            <person name="Aftuck L."/>
            <person name="Bessette D."/>
            <person name="Brown A."/>
            <person name="FitzGerald M."/>
            <person name="Lui A."/>
            <person name="Macdonald J.P."/>
            <person name="Priest M."/>
            <person name="Orbach M.J."/>
            <person name="Galgiani J.N."/>
            <person name="Kirkland T.N."/>
            <person name="Cole G.T."/>
            <person name="Birren B.W."/>
            <person name="Henn M.R."/>
            <person name="Taylor J.W."/>
            <person name="Rounsley S.D."/>
        </authorList>
    </citation>
    <scope>GENOME REANNOTATION</scope>
    <source>
        <strain evidence="3">RS</strain>
    </source>
</reference>
<feature type="region of interest" description="Disordered" evidence="1">
    <location>
        <begin position="127"/>
        <end position="163"/>
    </location>
</feature>
<dbReference type="VEuPathDB" id="FungiDB:CIMG_08136"/>
<feature type="compositionally biased region" description="Basic and acidic residues" evidence="1">
    <location>
        <begin position="246"/>
        <end position="266"/>
    </location>
</feature>
<evidence type="ECO:0000256" key="1">
    <source>
        <dbReference type="SAM" id="MobiDB-lite"/>
    </source>
</evidence>